<dbReference type="STRING" id="417373.GCA_001570685_00624"/>
<keyword evidence="2" id="KW-0540">Nuclease</keyword>
<dbReference type="InterPro" id="IPR011856">
    <property type="entry name" value="tRNA_endonuc-like_dom_sf"/>
</dbReference>
<dbReference type="GO" id="GO:0009307">
    <property type="term" value="P:DNA restriction-modification system"/>
    <property type="evidence" value="ECO:0007669"/>
    <property type="project" value="InterPro"/>
</dbReference>
<sequence length="253" mass="28878">MMTEYKRNRKNQIKAERAIILALREAGGSASRKEIRQLSIDHEFEGLTYDLVFYQIQGKKSAYTPFSFDFNFGIKSLYAVGFIEEPQRAKDLVLTELGSQVDLSKYPTDEQQFAIDSYWEKTIELRKKRKMAEEAADSKGEDDSQSSLETDIQEGSDNLDVDWKSQLLAQLEAFSPAKFESFSRLLISKMGVRIDKERGIVRSGDHGIDGFGYYTSDEFRTSRVAIQCKRYTTGAVSEPEIDRFKGVMDSFNA</sequence>
<dbReference type="PATRIC" id="fig|1423742.4.peg.348"/>
<protein>
    <submittedName>
        <fullName evidence="2">Restriction endonuclease</fullName>
    </submittedName>
</protein>
<evidence type="ECO:0000259" key="1">
    <source>
        <dbReference type="Pfam" id="PF04471"/>
    </source>
</evidence>
<dbReference type="AlphaFoldDB" id="A0A0R1UT21"/>
<reference evidence="2 3" key="1">
    <citation type="journal article" date="2015" name="Genome Announc.">
        <title>Expanding the biotechnology potential of lactobacilli through comparative genomics of 213 strains and associated genera.</title>
        <authorList>
            <person name="Sun Z."/>
            <person name="Harris H.M."/>
            <person name="McCann A."/>
            <person name="Guo C."/>
            <person name="Argimon S."/>
            <person name="Zhang W."/>
            <person name="Yang X."/>
            <person name="Jeffery I.B."/>
            <person name="Cooney J.C."/>
            <person name="Kagawa T.F."/>
            <person name="Liu W."/>
            <person name="Song Y."/>
            <person name="Salvetti E."/>
            <person name="Wrobel A."/>
            <person name="Rasinkangas P."/>
            <person name="Parkhill J."/>
            <person name="Rea M.C."/>
            <person name="O'Sullivan O."/>
            <person name="Ritari J."/>
            <person name="Douillard F.P."/>
            <person name="Paul Ross R."/>
            <person name="Yang R."/>
            <person name="Briner A.E."/>
            <person name="Felis G.E."/>
            <person name="de Vos W.M."/>
            <person name="Barrangou R."/>
            <person name="Klaenhammer T.R."/>
            <person name="Caufield P.W."/>
            <person name="Cui Y."/>
            <person name="Zhang H."/>
            <person name="O'Toole P.W."/>
        </authorList>
    </citation>
    <scope>NUCLEOTIDE SEQUENCE [LARGE SCALE GENOMIC DNA]</scope>
    <source>
        <strain evidence="2 3">DSM 18793</strain>
    </source>
</reference>
<dbReference type="Pfam" id="PF04471">
    <property type="entry name" value="Mrr_cat"/>
    <property type="match status" value="1"/>
</dbReference>
<keyword evidence="2" id="KW-0255">Endonuclease</keyword>
<feature type="domain" description="Restriction endonuclease type IV Mrr" evidence="1">
    <location>
        <begin position="172"/>
        <end position="252"/>
    </location>
</feature>
<evidence type="ECO:0000313" key="3">
    <source>
        <dbReference type="Proteomes" id="UP000051084"/>
    </source>
</evidence>
<dbReference type="PANTHER" id="PTHR30015:SF7">
    <property type="entry name" value="TYPE IV METHYL-DIRECTED RESTRICTION ENZYME ECOKMRR"/>
    <property type="match status" value="1"/>
</dbReference>
<organism evidence="2 3">
    <name type="scientific">Limosilactobacillus equigenerosi DSM 18793 = JCM 14505</name>
    <dbReference type="NCBI Taxonomy" id="1423742"/>
    <lineage>
        <taxon>Bacteria</taxon>
        <taxon>Bacillati</taxon>
        <taxon>Bacillota</taxon>
        <taxon>Bacilli</taxon>
        <taxon>Lactobacillales</taxon>
        <taxon>Lactobacillaceae</taxon>
        <taxon>Limosilactobacillus</taxon>
    </lineage>
</organism>
<dbReference type="PANTHER" id="PTHR30015">
    <property type="entry name" value="MRR RESTRICTION SYSTEM PROTEIN"/>
    <property type="match status" value="1"/>
</dbReference>
<dbReference type="GO" id="GO:0003677">
    <property type="term" value="F:DNA binding"/>
    <property type="evidence" value="ECO:0007669"/>
    <property type="project" value="InterPro"/>
</dbReference>
<name>A0A0R1UT21_9LACO</name>
<dbReference type="Proteomes" id="UP000051084">
    <property type="component" value="Unassembled WGS sequence"/>
</dbReference>
<dbReference type="GO" id="GO:0015666">
    <property type="term" value="F:restriction endodeoxyribonuclease activity"/>
    <property type="evidence" value="ECO:0007669"/>
    <property type="project" value="TreeGrafter"/>
</dbReference>
<keyword evidence="3" id="KW-1185">Reference proteome</keyword>
<keyword evidence="2" id="KW-0378">Hydrolase</keyword>
<comment type="caution">
    <text evidence="2">The sequence shown here is derived from an EMBL/GenBank/DDBJ whole genome shotgun (WGS) entry which is preliminary data.</text>
</comment>
<dbReference type="EMBL" id="AZGC01000010">
    <property type="protein sequence ID" value="KRL96333.1"/>
    <property type="molecule type" value="Genomic_DNA"/>
</dbReference>
<accession>A0A0R1UT21</accession>
<proteinExistence type="predicted"/>
<dbReference type="InterPro" id="IPR007560">
    <property type="entry name" value="Restrct_endonuc_IV_Mrr"/>
</dbReference>
<gene>
    <name evidence="2" type="ORF">FC21_GL000334</name>
</gene>
<evidence type="ECO:0000313" key="2">
    <source>
        <dbReference type="EMBL" id="KRL96333.1"/>
    </source>
</evidence>
<dbReference type="InterPro" id="IPR052906">
    <property type="entry name" value="Type_IV_Methyl-Rstrct_Enzyme"/>
</dbReference>
<dbReference type="Gene3D" id="3.40.1350.10">
    <property type="match status" value="1"/>
</dbReference>